<name>A0A821II66_9BILA</name>
<proteinExistence type="predicted"/>
<evidence type="ECO:0000256" key="3">
    <source>
        <dbReference type="PROSITE-ProRule" id="PRU00023"/>
    </source>
</evidence>
<evidence type="ECO:0000313" key="5">
    <source>
        <dbReference type="Proteomes" id="UP000663873"/>
    </source>
</evidence>
<gene>
    <name evidence="4" type="ORF">UJA718_LOCUS36270</name>
</gene>
<reference evidence="4" key="1">
    <citation type="submission" date="2021-02" db="EMBL/GenBank/DDBJ databases">
        <authorList>
            <person name="Nowell W R."/>
        </authorList>
    </citation>
    <scope>NUCLEOTIDE SEQUENCE</scope>
</reference>
<evidence type="ECO:0008006" key="6">
    <source>
        <dbReference type="Google" id="ProtNLM"/>
    </source>
</evidence>
<dbReference type="SMART" id="SM00248">
    <property type="entry name" value="ANK"/>
    <property type="match status" value="2"/>
</dbReference>
<feature type="non-terminal residue" evidence="4">
    <location>
        <position position="158"/>
    </location>
</feature>
<dbReference type="EMBL" id="CAJOBP010034823">
    <property type="protein sequence ID" value="CAF4701583.1"/>
    <property type="molecule type" value="Genomic_DNA"/>
</dbReference>
<keyword evidence="5" id="KW-1185">Reference proteome</keyword>
<protein>
    <recommendedName>
        <fullName evidence="6">Ankyrin</fullName>
    </recommendedName>
</protein>
<keyword evidence="1" id="KW-0677">Repeat</keyword>
<organism evidence="4 5">
    <name type="scientific">Rotaria socialis</name>
    <dbReference type="NCBI Taxonomy" id="392032"/>
    <lineage>
        <taxon>Eukaryota</taxon>
        <taxon>Metazoa</taxon>
        <taxon>Spiralia</taxon>
        <taxon>Gnathifera</taxon>
        <taxon>Rotifera</taxon>
        <taxon>Eurotatoria</taxon>
        <taxon>Bdelloidea</taxon>
        <taxon>Philodinida</taxon>
        <taxon>Philodinidae</taxon>
        <taxon>Rotaria</taxon>
    </lineage>
</organism>
<dbReference type="AlphaFoldDB" id="A0A821II66"/>
<keyword evidence="2 3" id="KW-0040">ANK repeat</keyword>
<comment type="caution">
    <text evidence="4">The sequence shown here is derived from an EMBL/GenBank/DDBJ whole genome shotgun (WGS) entry which is preliminary data.</text>
</comment>
<dbReference type="PROSITE" id="PS50088">
    <property type="entry name" value="ANK_REPEAT"/>
    <property type="match status" value="1"/>
</dbReference>
<evidence type="ECO:0000256" key="1">
    <source>
        <dbReference type="ARBA" id="ARBA00022737"/>
    </source>
</evidence>
<evidence type="ECO:0000256" key="2">
    <source>
        <dbReference type="ARBA" id="ARBA00023043"/>
    </source>
</evidence>
<accession>A0A821II66</accession>
<dbReference type="PANTHER" id="PTHR24126">
    <property type="entry name" value="ANKYRIN REPEAT, PH AND SEC7 DOMAIN CONTAINING PROTEIN SECG-RELATED"/>
    <property type="match status" value="1"/>
</dbReference>
<feature type="repeat" description="ANK" evidence="3">
    <location>
        <begin position="114"/>
        <end position="146"/>
    </location>
</feature>
<dbReference type="InterPro" id="IPR002110">
    <property type="entry name" value="Ankyrin_rpt"/>
</dbReference>
<feature type="non-terminal residue" evidence="4">
    <location>
        <position position="1"/>
    </location>
</feature>
<evidence type="ECO:0000313" key="4">
    <source>
        <dbReference type="EMBL" id="CAF4701583.1"/>
    </source>
</evidence>
<dbReference type="SUPFAM" id="SSF48403">
    <property type="entry name" value="Ankyrin repeat"/>
    <property type="match status" value="1"/>
</dbReference>
<dbReference type="InterPro" id="IPR036770">
    <property type="entry name" value="Ankyrin_rpt-contain_sf"/>
</dbReference>
<sequence>NGDLAGVMKCQHLGADINSKNCYGSTALLYAIKYGNYFSIVHSLVSRGGSMLHENEDEPMSLIDLAKQQQFEQIADYLSKELNIQFLTTILNNDRDGADKFAKLGANVNYQDEQGRMALHYAVQYHGIELVKWLCEYNCSPNLADIYGDYPIIQATMK</sequence>
<dbReference type="Proteomes" id="UP000663873">
    <property type="component" value="Unassembled WGS sequence"/>
</dbReference>
<dbReference type="PANTHER" id="PTHR24126:SF14">
    <property type="entry name" value="ANK_REP_REGION DOMAIN-CONTAINING PROTEIN"/>
    <property type="match status" value="1"/>
</dbReference>
<dbReference type="Gene3D" id="1.25.40.20">
    <property type="entry name" value="Ankyrin repeat-containing domain"/>
    <property type="match status" value="2"/>
</dbReference>
<dbReference type="Pfam" id="PF13857">
    <property type="entry name" value="Ank_5"/>
    <property type="match status" value="1"/>
</dbReference>